<sequence>MSIINRVSGVLIFVFVVQFLCANNYNQSISQPDSIIKTVELDTLKNQQIIDSLKLKLAPTDEMEIKELVHKLHKSWQKFAINTEEEEILQYFTPMFVVSQVAVYTEDKGKIMAYTNKEFRKFLKSFKKAEKISIEFSDIDFLDIEVKNHKYFNTVYKCILSRKDHNGELHTSSAIITITGRRIGDEWKIGNYSWVNFEYH</sequence>
<protein>
    <recommendedName>
        <fullName evidence="3">SnoaL-like domain-containing protein</fullName>
    </recommendedName>
</protein>
<name>A0ABS1HKW7_9BACT</name>
<comment type="caution">
    <text evidence="1">The sequence shown here is derived from an EMBL/GenBank/DDBJ whole genome shotgun (WGS) entry which is preliminary data.</text>
</comment>
<keyword evidence="2" id="KW-1185">Reference proteome</keyword>
<evidence type="ECO:0000313" key="2">
    <source>
        <dbReference type="Proteomes" id="UP000605676"/>
    </source>
</evidence>
<gene>
    <name evidence="1" type="ORF">JIV24_10640</name>
</gene>
<accession>A0ABS1HKW7</accession>
<evidence type="ECO:0000313" key="1">
    <source>
        <dbReference type="EMBL" id="MBK3517789.1"/>
    </source>
</evidence>
<dbReference type="Proteomes" id="UP000605676">
    <property type="component" value="Unassembled WGS sequence"/>
</dbReference>
<dbReference type="EMBL" id="JAENRR010000022">
    <property type="protein sequence ID" value="MBK3517789.1"/>
    <property type="molecule type" value="Genomic_DNA"/>
</dbReference>
<proteinExistence type="predicted"/>
<dbReference type="RefSeq" id="WP_200465019.1">
    <property type="nucleotide sequence ID" value="NZ_JAENRR010000022.1"/>
</dbReference>
<organism evidence="1 2">
    <name type="scientific">Carboxylicivirga marina</name>
    <dbReference type="NCBI Taxonomy" id="2800988"/>
    <lineage>
        <taxon>Bacteria</taxon>
        <taxon>Pseudomonadati</taxon>
        <taxon>Bacteroidota</taxon>
        <taxon>Bacteroidia</taxon>
        <taxon>Marinilabiliales</taxon>
        <taxon>Marinilabiliaceae</taxon>
        <taxon>Carboxylicivirga</taxon>
    </lineage>
</organism>
<reference evidence="1 2" key="1">
    <citation type="submission" date="2021-01" db="EMBL/GenBank/DDBJ databases">
        <title>Carboxyliciviraga sp.nov., isolated from coastal sediments.</title>
        <authorList>
            <person name="Lu D."/>
            <person name="Zhang T."/>
        </authorList>
    </citation>
    <scope>NUCLEOTIDE SEQUENCE [LARGE SCALE GENOMIC DNA]</scope>
    <source>
        <strain evidence="1 2">N1Y132</strain>
    </source>
</reference>
<evidence type="ECO:0008006" key="3">
    <source>
        <dbReference type="Google" id="ProtNLM"/>
    </source>
</evidence>